<dbReference type="Gene3D" id="1.10.1220.10">
    <property type="entry name" value="Met repressor-like"/>
    <property type="match status" value="1"/>
</dbReference>
<proteinExistence type="predicted"/>
<dbReference type="InterPro" id="IPR010985">
    <property type="entry name" value="Ribbon_hlx_hlx"/>
</dbReference>
<dbReference type="STRING" id="1122930.SAMN02745168_0138"/>
<gene>
    <name evidence="1" type="ORF">SAMN02745168_0138</name>
</gene>
<protein>
    <recommendedName>
        <fullName evidence="3">Arc-like DNA binding domain-containing protein</fullName>
    </recommendedName>
</protein>
<evidence type="ECO:0000313" key="2">
    <source>
        <dbReference type="Proteomes" id="UP000192790"/>
    </source>
</evidence>
<sequence length="60" mass="7138">MEESLARYTFRVSPILLDKLRYIAEFEGRSKNKELEQLVKKRIEEFESRHGAIPTDGKKR</sequence>
<dbReference type="EMBL" id="FWXW01000011">
    <property type="protein sequence ID" value="SMC86883.1"/>
    <property type="molecule type" value="Genomic_DNA"/>
</dbReference>
<dbReference type="InterPro" id="IPR013321">
    <property type="entry name" value="Arc_rbn_hlx_hlx"/>
</dbReference>
<name>A0A1W2CNU6_9FIRM</name>
<dbReference type="Proteomes" id="UP000192790">
    <property type="component" value="Unassembled WGS sequence"/>
</dbReference>
<evidence type="ECO:0000313" key="1">
    <source>
        <dbReference type="EMBL" id="SMC86883.1"/>
    </source>
</evidence>
<dbReference type="SUPFAM" id="SSF47598">
    <property type="entry name" value="Ribbon-helix-helix"/>
    <property type="match status" value="1"/>
</dbReference>
<evidence type="ECO:0008006" key="3">
    <source>
        <dbReference type="Google" id="ProtNLM"/>
    </source>
</evidence>
<dbReference type="RefSeq" id="WP_084235557.1">
    <property type="nucleotide sequence ID" value="NZ_FWXW01000011.1"/>
</dbReference>
<dbReference type="GO" id="GO:0006355">
    <property type="term" value="P:regulation of DNA-templated transcription"/>
    <property type="evidence" value="ECO:0007669"/>
    <property type="project" value="InterPro"/>
</dbReference>
<keyword evidence="2" id="KW-1185">Reference proteome</keyword>
<accession>A0A1W2CNU6</accession>
<organism evidence="1 2">
    <name type="scientific">Papillibacter cinnamivorans DSM 12816</name>
    <dbReference type="NCBI Taxonomy" id="1122930"/>
    <lineage>
        <taxon>Bacteria</taxon>
        <taxon>Bacillati</taxon>
        <taxon>Bacillota</taxon>
        <taxon>Clostridia</taxon>
        <taxon>Eubacteriales</taxon>
        <taxon>Oscillospiraceae</taxon>
        <taxon>Papillibacter</taxon>
    </lineage>
</organism>
<dbReference type="AlphaFoldDB" id="A0A1W2CNU6"/>
<dbReference type="OrthoDB" id="9812601at2"/>
<reference evidence="1 2" key="1">
    <citation type="submission" date="2017-04" db="EMBL/GenBank/DDBJ databases">
        <authorList>
            <person name="Afonso C.L."/>
            <person name="Miller P.J."/>
            <person name="Scott M.A."/>
            <person name="Spackman E."/>
            <person name="Goraichik I."/>
            <person name="Dimitrov K.M."/>
            <person name="Suarez D.L."/>
            <person name="Swayne D.E."/>
        </authorList>
    </citation>
    <scope>NUCLEOTIDE SEQUENCE [LARGE SCALE GENOMIC DNA]</scope>
    <source>
        <strain evidence="1 2">DSM 12816</strain>
    </source>
</reference>